<feature type="domain" description="UBC core" evidence="2">
    <location>
        <begin position="11"/>
        <end position="145"/>
    </location>
</feature>
<evidence type="ECO:0000259" key="2">
    <source>
        <dbReference type="PROSITE" id="PS50127"/>
    </source>
</evidence>
<dbReference type="OMA" id="FMLKNND"/>
<keyword evidence="4" id="KW-1185">Reference proteome</keyword>
<keyword evidence="1" id="KW-0833">Ubl conjugation pathway</keyword>
<dbReference type="EMBL" id="KQ964477">
    <property type="protein sequence ID" value="KXN71354.1"/>
    <property type="molecule type" value="Genomic_DNA"/>
</dbReference>
<dbReference type="CDD" id="cd23799">
    <property type="entry name" value="UBCc_UBE2J"/>
    <property type="match status" value="1"/>
</dbReference>
<dbReference type="Pfam" id="PF00179">
    <property type="entry name" value="UQ_con"/>
    <property type="match status" value="1"/>
</dbReference>
<dbReference type="Proteomes" id="UP000070444">
    <property type="component" value="Unassembled WGS sequence"/>
</dbReference>
<dbReference type="AlphaFoldDB" id="A0A137P8S6"/>
<evidence type="ECO:0000313" key="3">
    <source>
        <dbReference type="EMBL" id="KXN71354.1"/>
    </source>
</evidence>
<organism evidence="3 4">
    <name type="scientific">Conidiobolus coronatus (strain ATCC 28846 / CBS 209.66 / NRRL 28638)</name>
    <name type="common">Delacroixia coronata</name>
    <dbReference type="NCBI Taxonomy" id="796925"/>
    <lineage>
        <taxon>Eukaryota</taxon>
        <taxon>Fungi</taxon>
        <taxon>Fungi incertae sedis</taxon>
        <taxon>Zoopagomycota</taxon>
        <taxon>Entomophthoromycotina</taxon>
        <taxon>Entomophthoromycetes</taxon>
        <taxon>Entomophthorales</taxon>
        <taxon>Ancylistaceae</taxon>
        <taxon>Conidiobolus</taxon>
    </lineage>
</organism>
<dbReference type="STRING" id="796925.A0A137P8S6"/>
<dbReference type="OrthoDB" id="1158011at2759"/>
<name>A0A137P8S6_CONC2</name>
<dbReference type="SMART" id="SM00212">
    <property type="entry name" value="UBCc"/>
    <property type="match status" value="1"/>
</dbReference>
<dbReference type="Gene3D" id="3.10.110.10">
    <property type="entry name" value="Ubiquitin Conjugating Enzyme"/>
    <property type="match status" value="1"/>
</dbReference>
<sequence length="145" mass="16586">MSKLKLNDKNPSIKRILRELKDLNENPSSQFCVEALEDNLFDLHFTILGPQGTEFETGRYHGRIVLPNEYPFKPPNIMLLTPNGRFQLFTKICLSITGYHPEFWQPAWGIRTVLVALISFLNEKAEGAIGGIDTSKEERQRLAKL</sequence>
<dbReference type="InterPro" id="IPR016135">
    <property type="entry name" value="UBQ-conjugating_enzyme/RWD"/>
</dbReference>
<dbReference type="SUPFAM" id="SSF54495">
    <property type="entry name" value="UBC-like"/>
    <property type="match status" value="1"/>
</dbReference>
<dbReference type="FunFam" id="3.10.110.10:FF:000086">
    <property type="entry name" value="Ubiquitin-conjugating enzyme E2 J1"/>
    <property type="match status" value="1"/>
</dbReference>
<reference evidence="3 4" key="1">
    <citation type="journal article" date="2015" name="Genome Biol. Evol.">
        <title>Phylogenomic analyses indicate that early fungi evolved digesting cell walls of algal ancestors of land plants.</title>
        <authorList>
            <person name="Chang Y."/>
            <person name="Wang S."/>
            <person name="Sekimoto S."/>
            <person name="Aerts A.L."/>
            <person name="Choi C."/>
            <person name="Clum A."/>
            <person name="LaButti K.M."/>
            <person name="Lindquist E.A."/>
            <person name="Yee Ngan C."/>
            <person name="Ohm R.A."/>
            <person name="Salamov A.A."/>
            <person name="Grigoriev I.V."/>
            <person name="Spatafora J.W."/>
            <person name="Berbee M.L."/>
        </authorList>
    </citation>
    <scope>NUCLEOTIDE SEQUENCE [LARGE SCALE GENOMIC DNA]</scope>
    <source>
        <strain evidence="3 4">NRRL 28638</strain>
    </source>
</reference>
<proteinExistence type="predicted"/>
<evidence type="ECO:0000256" key="1">
    <source>
        <dbReference type="ARBA" id="ARBA00022786"/>
    </source>
</evidence>
<dbReference type="InterPro" id="IPR050113">
    <property type="entry name" value="Ub_conjugating_enzyme"/>
</dbReference>
<evidence type="ECO:0000313" key="4">
    <source>
        <dbReference type="Proteomes" id="UP000070444"/>
    </source>
</evidence>
<dbReference type="PROSITE" id="PS50127">
    <property type="entry name" value="UBC_2"/>
    <property type="match status" value="1"/>
</dbReference>
<gene>
    <name evidence="3" type="ORF">CONCODRAFT_150886</name>
</gene>
<dbReference type="PANTHER" id="PTHR24067">
    <property type="entry name" value="UBIQUITIN-CONJUGATING ENZYME E2"/>
    <property type="match status" value="1"/>
</dbReference>
<dbReference type="InterPro" id="IPR000608">
    <property type="entry name" value="UBC"/>
</dbReference>
<accession>A0A137P8S6</accession>
<protein>
    <submittedName>
        <fullName evidence="3">UBC-like protein</fullName>
    </submittedName>
</protein>